<dbReference type="Proteomes" id="UP001212997">
    <property type="component" value="Unassembled WGS sequence"/>
</dbReference>
<evidence type="ECO:0000313" key="2">
    <source>
        <dbReference type="Proteomes" id="UP001212997"/>
    </source>
</evidence>
<evidence type="ECO:0000313" key="1">
    <source>
        <dbReference type="EMBL" id="KAJ3478204.1"/>
    </source>
</evidence>
<evidence type="ECO:0008006" key="3">
    <source>
        <dbReference type="Google" id="ProtNLM"/>
    </source>
</evidence>
<dbReference type="Gene3D" id="2.40.10.10">
    <property type="entry name" value="Trypsin-like serine proteases"/>
    <property type="match status" value="1"/>
</dbReference>
<gene>
    <name evidence="1" type="ORF">NLI96_g9922</name>
</gene>
<protein>
    <recommendedName>
        <fullName evidence="3">Serine protease</fullName>
    </recommendedName>
</protein>
<sequence>MGGGPSASYGELISQGVGETPSITTYASPLDQPTNTEAHYPCVMEARYYYYGIPSTPPLLVRSSINAIWEQQYGGEAAPKIKEIRPFESHAIQDIWEGNLALRIIAILDSNGVQWTSIDVVRFGWRNESRSFPTLWIGVKEPVGFDSMGDEEKQTYIRRLGSVIPDCLNALREADIFDVEVEFRHSIVTPNMQLKAPTSSDVCPDAQVPIVTAVGLPIASVQYGGRGSGGFFFTADEKRERLLLLTARHVFFGPQDDNNVYDNRDTPYSGHDVVLIGDDTAFQSYLANLKKGKKTEEALFNDYLNNLGPPEFDTQEQTRLINASLDRRIALTRICWQLETSWNTMSKRTLGHVIFAPPDNTKPAIYDSITMDHDAPYPDDWAVIEIRSSKINNFTGNVLDLGTKFSHLNRHSMFGQLSPAAAQDRLLQLRDYISKEDIGLPMKVLKRGLGTNLTVGQSTPINVPSYFRLSYDSEKSVCLKGWLIAPLTQVQHEPFSSRGDSGSVVVDSDGRLAGMLIGGSSSTEESPQFISYAIPITHLRKRMKASGFKRPDFDPVLSGI</sequence>
<dbReference type="InterPro" id="IPR043504">
    <property type="entry name" value="Peptidase_S1_PA_chymotrypsin"/>
</dbReference>
<dbReference type="EMBL" id="JANAWD010000530">
    <property type="protein sequence ID" value="KAJ3478204.1"/>
    <property type="molecule type" value="Genomic_DNA"/>
</dbReference>
<comment type="caution">
    <text evidence="1">The sequence shown here is derived from an EMBL/GenBank/DDBJ whole genome shotgun (WGS) entry which is preliminary data.</text>
</comment>
<organism evidence="1 2">
    <name type="scientific">Meripilus lineatus</name>
    <dbReference type="NCBI Taxonomy" id="2056292"/>
    <lineage>
        <taxon>Eukaryota</taxon>
        <taxon>Fungi</taxon>
        <taxon>Dikarya</taxon>
        <taxon>Basidiomycota</taxon>
        <taxon>Agaricomycotina</taxon>
        <taxon>Agaricomycetes</taxon>
        <taxon>Polyporales</taxon>
        <taxon>Meripilaceae</taxon>
        <taxon>Meripilus</taxon>
    </lineage>
</organism>
<keyword evidence="2" id="KW-1185">Reference proteome</keyword>
<name>A0AAD5UUQ0_9APHY</name>
<reference evidence="1" key="1">
    <citation type="submission" date="2022-07" db="EMBL/GenBank/DDBJ databases">
        <title>Genome Sequence of Physisporinus lineatus.</title>
        <authorList>
            <person name="Buettner E."/>
        </authorList>
    </citation>
    <scope>NUCLEOTIDE SEQUENCE</scope>
    <source>
        <strain evidence="1">VT162</strain>
    </source>
</reference>
<dbReference type="SUPFAM" id="SSF50494">
    <property type="entry name" value="Trypsin-like serine proteases"/>
    <property type="match status" value="1"/>
</dbReference>
<dbReference type="AlphaFoldDB" id="A0AAD5UUQ0"/>
<accession>A0AAD5UUQ0</accession>
<dbReference type="InterPro" id="IPR009003">
    <property type="entry name" value="Peptidase_S1_PA"/>
</dbReference>
<proteinExistence type="predicted"/>